<comment type="caution">
    <text evidence="2">The sequence shown here is derived from an EMBL/GenBank/DDBJ whole genome shotgun (WGS) entry which is preliminary data.</text>
</comment>
<dbReference type="EMBL" id="VSSQ01000054">
    <property type="protein sequence ID" value="MPL70623.1"/>
    <property type="molecule type" value="Genomic_DNA"/>
</dbReference>
<protein>
    <submittedName>
        <fullName evidence="2">Uncharacterized protein</fullName>
    </submittedName>
</protein>
<accession>A0A644TUI8</accession>
<proteinExistence type="predicted"/>
<organism evidence="2">
    <name type="scientific">bioreactor metagenome</name>
    <dbReference type="NCBI Taxonomy" id="1076179"/>
    <lineage>
        <taxon>unclassified sequences</taxon>
        <taxon>metagenomes</taxon>
        <taxon>ecological metagenomes</taxon>
    </lineage>
</organism>
<evidence type="ECO:0000313" key="2">
    <source>
        <dbReference type="EMBL" id="MPL70623.1"/>
    </source>
</evidence>
<reference evidence="2" key="1">
    <citation type="submission" date="2019-08" db="EMBL/GenBank/DDBJ databases">
        <authorList>
            <person name="Kucharzyk K."/>
            <person name="Murdoch R.W."/>
            <person name="Higgins S."/>
            <person name="Loffler F."/>
        </authorList>
    </citation>
    <scope>NUCLEOTIDE SEQUENCE</scope>
</reference>
<gene>
    <name evidence="2" type="ORF">SDC9_16382</name>
</gene>
<feature type="region of interest" description="Disordered" evidence="1">
    <location>
        <begin position="1"/>
        <end position="30"/>
    </location>
</feature>
<feature type="compositionally biased region" description="Basic and acidic residues" evidence="1">
    <location>
        <begin position="21"/>
        <end position="30"/>
    </location>
</feature>
<evidence type="ECO:0000256" key="1">
    <source>
        <dbReference type="SAM" id="MobiDB-lite"/>
    </source>
</evidence>
<dbReference type="AlphaFoldDB" id="A0A644TUI8"/>
<sequence>MFRRIKYTDSSGEWASRIPGSRREAKGETTDCRVAAAGGKKALREGAPGCDGYDERGAARRTIDLGARA</sequence>
<name>A0A644TUI8_9ZZZZ</name>